<dbReference type="EMBL" id="MU865090">
    <property type="protein sequence ID" value="KAK4457938.1"/>
    <property type="molecule type" value="Genomic_DNA"/>
</dbReference>
<accession>A0AAV9HBC0</accession>
<dbReference type="InterPro" id="IPR052895">
    <property type="entry name" value="HetReg/Transcr_Mod"/>
</dbReference>
<feature type="compositionally biased region" description="Acidic residues" evidence="1">
    <location>
        <begin position="918"/>
        <end position="935"/>
    </location>
</feature>
<dbReference type="Pfam" id="PF06985">
    <property type="entry name" value="HET"/>
    <property type="match status" value="1"/>
</dbReference>
<dbReference type="PANTHER" id="PTHR24148:SF64">
    <property type="entry name" value="HETEROKARYON INCOMPATIBILITY DOMAIN-CONTAINING PROTEIN"/>
    <property type="match status" value="1"/>
</dbReference>
<dbReference type="AlphaFoldDB" id="A0AAV9HBC0"/>
<evidence type="ECO:0000256" key="1">
    <source>
        <dbReference type="SAM" id="MobiDB-lite"/>
    </source>
</evidence>
<dbReference type="Proteomes" id="UP001321749">
    <property type="component" value="Unassembled WGS sequence"/>
</dbReference>
<reference evidence="3" key="2">
    <citation type="submission" date="2023-06" db="EMBL/GenBank/DDBJ databases">
        <authorList>
            <consortium name="Lawrence Berkeley National Laboratory"/>
            <person name="Mondo S.J."/>
            <person name="Hensen N."/>
            <person name="Bonometti L."/>
            <person name="Westerberg I."/>
            <person name="Brannstrom I.O."/>
            <person name="Guillou S."/>
            <person name="Cros-Aarteil S."/>
            <person name="Calhoun S."/>
            <person name="Haridas S."/>
            <person name="Kuo A."/>
            <person name="Pangilinan J."/>
            <person name="Riley R."/>
            <person name="Labutti K."/>
            <person name="Andreopoulos B."/>
            <person name="Lipzen A."/>
            <person name="Chen C."/>
            <person name="Yanf M."/>
            <person name="Daum C."/>
            <person name="Ng V."/>
            <person name="Clum A."/>
            <person name="Steindorff A."/>
            <person name="Ohm R."/>
            <person name="Martin F."/>
            <person name="Silar P."/>
            <person name="Natvig D."/>
            <person name="Lalanne C."/>
            <person name="Gautier V."/>
            <person name="Ament-Velasquez S.L."/>
            <person name="Kruys A."/>
            <person name="Hutchinson M.I."/>
            <person name="Powell A.J."/>
            <person name="Barry K."/>
            <person name="Miller A.N."/>
            <person name="Grigoriev I.V."/>
            <person name="Debuchy R."/>
            <person name="Gladieux P."/>
            <person name="Thoren M.H."/>
            <person name="Johannesson H."/>
        </authorList>
    </citation>
    <scope>NUCLEOTIDE SEQUENCE</scope>
    <source>
        <strain evidence="3">PSN324</strain>
    </source>
</reference>
<gene>
    <name evidence="3" type="ORF">QBC42DRAFT_300740</name>
</gene>
<name>A0AAV9HBC0_9PEZI</name>
<dbReference type="InterPro" id="IPR010730">
    <property type="entry name" value="HET"/>
</dbReference>
<feature type="region of interest" description="Disordered" evidence="1">
    <location>
        <begin position="918"/>
        <end position="939"/>
    </location>
</feature>
<sequence length="979" mass="111191">MPQSSPLPYYPDARALQGREIRLVRIHPGAWEDAIVCSLLRYNLESGEFGPVPVYSTLSYAWGPASVTDLILLSGEEWPVTVNLAKALRFARDAKEPLSIWIDALCINQADQRERSEQVMLMRDIYSRAREVIVYLGDGQHHRPKKGFSPRPQQQLLQFHGDERDEGHVRAFWGAMSRPKAAPSSYLMFTLLRILSDIELGTLLASKMADIDNCLIEGITETLRMMMLSPWWQRVWVIQEVVVSDGALVRYGALQAPWKMFAAASRHILTSHHASFSLESSKVLQHFAREVQSFDRLREERRAAGGSSLLPLLQDFSRRRSTDERDKVFGLLGMVIPEQQGLVSTDYTCSVREVYRETAISLIRASGTLSLWCGDLMRKNRKDLQSYVPDWSAVYEEPDHRRARNEIGYNACGSWKLRVVVGQNDYWRFVRQGMEELLTWLELSDNVNLPRNLARHLQDFQNNITKFKKFDRTAIQRCDEALEAYSQAREKLSKDFSKMNGVFHELRYLLLIESALKHGSKHAVLDAAAMHFLRKYHSHLWVDPTKCNLRNCRGHPYSSKSLADDAALNTLVSEANSVINFLIQYKDRMLRHRAEYLGLPPEGPLSRKGNHHCGANIRAINSLCERLKGFCAGDRRENWIRRLFSRSVAMYGEVESTAGQAVLFRNPRVHVPGDIPLFTELGTESPLLLSLPSLNRTWGRHSEEAMLSISSIHKGTVSSVGPRLLTWSDVESAFTILGQWISVAQKAKTEWTKEEGARCRDKQRGVHNIEHIIPRVLVADAQVTSADKRDLGDSKLSTQIRRLGRDDAVRLQGWYRRIVDMVDRHDHSKFLAEDEMRPLDEAMIIATEGRTMFFTSDSRSARSGLGLGPGSTAFGDSVRIMPGGRTHILLRPLEAEAPTFTVVGDCFFIDTTDEVDIYGDDTTQDEDNERTEDTDGAWPGWLPEELLPAVAGIPEQSPSYSFGTPFKRPDNSFERVFLF</sequence>
<evidence type="ECO:0000313" key="3">
    <source>
        <dbReference type="EMBL" id="KAK4457938.1"/>
    </source>
</evidence>
<evidence type="ECO:0000259" key="2">
    <source>
        <dbReference type="Pfam" id="PF06985"/>
    </source>
</evidence>
<keyword evidence="4" id="KW-1185">Reference proteome</keyword>
<reference evidence="3" key="1">
    <citation type="journal article" date="2023" name="Mol. Phylogenet. Evol.">
        <title>Genome-scale phylogeny and comparative genomics of the fungal order Sordariales.</title>
        <authorList>
            <person name="Hensen N."/>
            <person name="Bonometti L."/>
            <person name="Westerberg I."/>
            <person name="Brannstrom I.O."/>
            <person name="Guillou S."/>
            <person name="Cros-Aarteil S."/>
            <person name="Calhoun S."/>
            <person name="Haridas S."/>
            <person name="Kuo A."/>
            <person name="Mondo S."/>
            <person name="Pangilinan J."/>
            <person name="Riley R."/>
            <person name="LaButti K."/>
            <person name="Andreopoulos B."/>
            <person name="Lipzen A."/>
            <person name="Chen C."/>
            <person name="Yan M."/>
            <person name="Daum C."/>
            <person name="Ng V."/>
            <person name="Clum A."/>
            <person name="Steindorff A."/>
            <person name="Ohm R.A."/>
            <person name="Martin F."/>
            <person name="Silar P."/>
            <person name="Natvig D.O."/>
            <person name="Lalanne C."/>
            <person name="Gautier V."/>
            <person name="Ament-Velasquez S.L."/>
            <person name="Kruys A."/>
            <person name="Hutchinson M.I."/>
            <person name="Powell A.J."/>
            <person name="Barry K."/>
            <person name="Miller A.N."/>
            <person name="Grigoriev I.V."/>
            <person name="Debuchy R."/>
            <person name="Gladieux P."/>
            <person name="Hiltunen Thoren M."/>
            <person name="Johannesson H."/>
        </authorList>
    </citation>
    <scope>NUCLEOTIDE SEQUENCE</scope>
    <source>
        <strain evidence="3">PSN324</strain>
    </source>
</reference>
<evidence type="ECO:0000313" key="4">
    <source>
        <dbReference type="Proteomes" id="UP001321749"/>
    </source>
</evidence>
<protein>
    <submittedName>
        <fullName evidence="3">Heterokaryon incompatibility protein-domain-containing protein</fullName>
    </submittedName>
</protein>
<feature type="domain" description="Heterokaryon incompatibility" evidence="2">
    <location>
        <begin position="55"/>
        <end position="240"/>
    </location>
</feature>
<comment type="caution">
    <text evidence="3">The sequence shown here is derived from an EMBL/GenBank/DDBJ whole genome shotgun (WGS) entry which is preliminary data.</text>
</comment>
<dbReference type="PANTHER" id="PTHR24148">
    <property type="entry name" value="ANKYRIN REPEAT DOMAIN-CONTAINING PROTEIN 39 HOMOLOG-RELATED"/>
    <property type="match status" value="1"/>
</dbReference>
<organism evidence="3 4">
    <name type="scientific">Cladorrhinum samala</name>
    <dbReference type="NCBI Taxonomy" id="585594"/>
    <lineage>
        <taxon>Eukaryota</taxon>
        <taxon>Fungi</taxon>
        <taxon>Dikarya</taxon>
        <taxon>Ascomycota</taxon>
        <taxon>Pezizomycotina</taxon>
        <taxon>Sordariomycetes</taxon>
        <taxon>Sordariomycetidae</taxon>
        <taxon>Sordariales</taxon>
        <taxon>Podosporaceae</taxon>
        <taxon>Cladorrhinum</taxon>
    </lineage>
</organism>
<proteinExistence type="predicted"/>